<dbReference type="InterPro" id="IPR045851">
    <property type="entry name" value="AMP-bd_C_sf"/>
</dbReference>
<dbReference type="Gene3D" id="3.30.300.30">
    <property type="match status" value="1"/>
</dbReference>
<organism evidence="2 3">
    <name type="scientific">Rhodopila globiformis</name>
    <name type="common">Rhodopseudomonas globiformis</name>
    <dbReference type="NCBI Taxonomy" id="1071"/>
    <lineage>
        <taxon>Bacteria</taxon>
        <taxon>Pseudomonadati</taxon>
        <taxon>Pseudomonadota</taxon>
        <taxon>Alphaproteobacteria</taxon>
        <taxon>Acetobacterales</taxon>
        <taxon>Acetobacteraceae</taxon>
        <taxon>Rhodopila</taxon>
    </lineage>
</organism>
<comment type="caution">
    <text evidence="2">The sequence shown here is derived from an EMBL/GenBank/DDBJ whole genome shotgun (WGS) entry which is preliminary data.</text>
</comment>
<name>A0A2S6NFJ6_RHOGL</name>
<evidence type="ECO:0000313" key="3">
    <source>
        <dbReference type="Proteomes" id="UP000239724"/>
    </source>
</evidence>
<sequence>MPHAIEDLEILVGQADPAAERGKSFAHAQARWRLDRAFQNVADLGLGAAPVLSGPYPQSTVHVVREVANSEHRHSVTITRSIQCMHYRHMYARLQAATEALPAAGDKRKPGAHKLTHHTKSVIGVTVGVRVVDPGGVERSQGKAKRIVDLRPRG</sequence>
<evidence type="ECO:0000313" key="2">
    <source>
        <dbReference type="EMBL" id="PPQ33398.1"/>
    </source>
</evidence>
<protein>
    <recommendedName>
        <fullName evidence="1">AMP-dependent ligase C-terminal domain-containing protein</fullName>
    </recommendedName>
</protein>
<evidence type="ECO:0000259" key="1">
    <source>
        <dbReference type="Pfam" id="PF14535"/>
    </source>
</evidence>
<dbReference type="InterPro" id="IPR028154">
    <property type="entry name" value="AMP-dep_Lig_C"/>
</dbReference>
<dbReference type="EMBL" id="NHRY01000147">
    <property type="protein sequence ID" value="PPQ33398.1"/>
    <property type="molecule type" value="Genomic_DNA"/>
</dbReference>
<feature type="domain" description="AMP-dependent ligase C-terminal" evidence="1">
    <location>
        <begin position="56"/>
        <end position="151"/>
    </location>
</feature>
<proteinExistence type="predicted"/>
<gene>
    <name evidence="2" type="ORF">CCS01_14420</name>
</gene>
<reference evidence="2 3" key="1">
    <citation type="journal article" date="2018" name="Arch. Microbiol.">
        <title>New insights into the metabolic potential of the phototrophic purple bacterium Rhodopila globiformis DSM 161(T) from its draft genome sequence and evidence for a vanadium-dependent nitrogenase.</title>
        <authorList>
            <person name="Imhoff J.F."/>
            <person name="Rahn T."/>
            <person name="Kunzel S."/>
            <person name="Neulinger S.C."/>
        </authorList>
    </citation>
    <scope>NUCLEOTIDE SEQUENCE [LARGE SCALE GENOMIC DNA]</scope>
    <source>
        <strain evidence="2 3">DSM 161</strain>
    </source>
</reference>
<dbReference type="Proteomes" id="UP000239724">
    <property type="component" value="Unassembled WGS sequence"/>
</dbReference>
<accession>A0A2S6NFJ6</accession>
<dbReference type="Pfam" id="PF14535">
    <property type="entry name" value="AMP-binding_C_2"/>
    <property type="match status" value="1"/>
</dbReference>
<keyword evidence="3" id="KW-1185">Reference proteome</keyword>
<dbReference type="AlphaFoldDB" id="A0A2S6NFJ6"/>